<reference evidence="9" key="1">
    <citation type="submission" date="2018-05" db="EMBL/GenBank/DDBJ databases">
        <authorList>
            <person name="Lanie J.A."/>
            <person name="Ng W.-L."/>
            <person name="Kazmierczak K.M."/>
            <person name="Andrzejewski T.M."/>
            <person name="Davidsen T.M."/>
            <person name="Wayne K.J."/>
            <person name="Tettelin H."/>
            <person name="Glass J.I."/>
            <person name="Rusch D."/>
            <person name="Podicherti R."/>
            <person name="Tsui H.-C.T."/>
            <person name="Winkler M.E."/>
        </authorList>
    </citation>
    <scope>NUCLEOTIDE SEQUENCE</scope>
</reference>
<dbReference type="GO" id="GO:0005737">
    <property type="term" value="C:cytoplasm"/>
    <property type="evidence" value="ECO:0007669"/>
    <property type="project" value="UniProtKB-SubCell"/>
</dbReference>
<keyword evidence="6" id="KW-0720">Serine protease</keyword>
<dbReference type="CDD" id="cd07562">
    <property type="entry name" value="Peptidase_S41_TRI"/>
    <property type="match status" value="1"/>
</dbReference>
<keyword evidence="5" id="KW-0378">Hydrolase</keyword>
<dbReference type="InterPro" id="IPR011042">
    <property type="entry name" value="6-blade_b-propeller_TolB-like"/>
</dbReference>
<evidence type="ECO:0000256" key="2">
    <source>
        <dbReference type="ARBA" id="ARBA00008524"/>
    </source>
</evidence>
<evidence type="ECO:0000256" key="5">
    <source>
        <dbReference type="ARBA" id="ARBA00022801"/>
    </source>
</evidence>
<protein>
    <recommendedName>
        <fullName evidence="8">PDZ domain-containing protein</fullName>
    </recommendedName>
</protein>
<feature type="compositionally biased region" description="Gly residues" evidence="7">
    <location>
        <begin position="139"/>
        <end position="152"/>
    </location>
</feature>
<dbReference type="SUPFAM" id="SSF52096">
    <property type="entry name" value="ClpP/crotonase"/>
    <property type="match status" value="1"/>
</dbReference>
<dbReference type="PANTHER" id="PTHR43253">
    <property type="entry name" value="TRICORN PROTEASE HOMOLOG 2-RELATED"/>
    <property type="match status" value="1"/>
</dbReference>
<dbReference type="AlphaFoldDB" id="A0A381SWA8"/>
<dbReference type="InterPro" id="IPR036034">
    <property type="entry name" value="PDZ_sf"/>
</dbReference>
<evidence type="ECO:0000313" key="9">
    <source>
        <dbReference type="EMBL" id="SVA06697.1"/>
    </source>
</evidence>
<evidence type="ECO:0000256" key="3">
    <source>
        <dbReference type="ARBA" id="ARBA00022490"/>
    </source>
</evidence>
<name>A0A381SWA8_9ZZZZ</name>
<dbReference type="Pfam" id="PF03572">
    <property type="entry name" value="Peptidase_S41"/>
    <property type="match status" value="1"/>
</dbReference>
<dbReference type="Gene3D" id="3.30.750.44">
    <property type="match status" value="1"/>
</dbReference>
<sequence length="680" mass="75544">PIWSPDSSKLAFSAFNSLMVADVESGEVTEVGTNVERGFQIGNFSADGDWLVYSRRNEDLDQEVYLFEIETRIEHNLTLDPFTDSAGLITPDGAHVVFRSNRADGTNQLFKVSLKRLTEDPDDPVVKERNLLEAERLGRGGQGGNNTVGGTGDADQDEVPASITVDTDGIRRRAVRLTNDNTGVGNAFFFSNNGETIYYIGADEGGRALFSIPLAGGEPNRMAGGGFGGITPTADGSMIFFRQGGSGPGSVMSMPLRGGNLENRQERVEFEFTVTVDKEVEWRQIFDEAWRVMKYRFYDADMHGVNWSSVRERYESLLQYVGQNQDLYDLTNEMIGELNASHTGVSGPSGIDQPETYGTSELGFEIVIDGNNYVVGHIYRNGPADKEWIDLQVGDMVVGIDHQLVQPSQNYWQILNHTLNDYVTVTIDPSTRTGVANTNAGELHDIRIRTVSSLRNIKYEEWVESNRKYVEEVSAGQIAYVHIRSMNQPSLVRFQNEINRFWNAKGIVVDIRYNGGGNIDQQLLDILERRPYEFWNNRYAGEQSGRRPRQAIAGPKVMLINRRSGSDSEVTPMGFRDLGLGRIVGTPTSGAVIATGSYTLINGGRIRTPGSLVVTYDPERPGNRGINLENYGVAPDVQVENSPQDELAGFDRELKEAVDEVLRMLASGEWQYSGTVRPRR</sequence>
<dbReference type="SMART" id="SM00245">
    <property type="entry name" value="TSPc"/>
    <property type="match status" value="1"/>
</dbReference>
<dbReference type="Gene3D" id="2.30.42.10">
    <property type="match status" value="1"/>
</dbReference>
<dbReference type="InterPro" id="IPR005151">
    <property type="entry name" value="Tail-specific_protease"/>
</dbReference>
<feature type="region of interest" description="Disordered" evidence="7">
    <location>
        <begin position="136"/>
        <end position="158"/>
    </location>
</feature>
<dbReference type="GO" id="GO:0006508">
    <property type="term" value="P:proteolysis"/>
    <property type="evidence" value="ECO:0007669"/>
    <property type="project" value="UniProtKB-KW"/>
</dbReference>
<dbReference type="SUPFAM" id="SSF50156">
    <property type="entry name" value="PDZ domain-like"/>
    <property type="match status" value="1"/>
</dbReference>
<dbReference type="InterPro" id="IPR028204">
    <property type="entry name" value="Tricorn_C1"/>
</dbReference>
<keyword evidence="4" id="KW-0645">Protease</keyword>
<keyword evidence="3" id="KW-0963">Cytoplasm</keyword>
<evidence type="ECO:0000256" key="4">
    <source>
        <dbReference type="ARBA" id="ARBA00022670"/>
    </source>
</evidence>
<accession>A0A381SWA8</accession>
<dbReference type="InterPro" id="IPR012393">
    <property type="entry name" value="Tricorn_protease"/>
</dbReference>
<feature type="non-terminal residue" evidence="9">
    <location>
        <position position="1"/>
    </location>
</feature>
<dbReference type="PROSITE" id="PS50106">
    <property type="entry name" value="PDZ"/>
    <property type="match status" value="1"/>
</dbReference>
<gene>
    <name evidence="9" type="ORF">METZ01_LOCUS59551</name>
</gene>
<comment type="similarity">
    <text evidence="2">Belongs to the peptidase S41B family.</text>
</comment>
<dbReference type="SUPFAM" id="SSF82171">
    <property type="entry name" value="DPP6 N-terminal domain-like"/>
    <property type="match status" value="1"/>
</dbReference>
<evidence type="ECO:0000256" key="7">
    <source>
        <dbReference type="SAM" id="MobiDB-lite"/>
    </source>
</evidence>
<dbReference type="PANTHER" id="PTHR43253:SF1">
    <property type="entry name" value="TRICORN PROTEASE HOMOLOG 2-RELATED"/>
    <property type="match status" value="1"/>
</dbReference>
<dbReference type="InterPro" id="IPR029045">
    <property type="entry name" value="ClpP/crotonase-like_dom_sf"/>
</dbReference>
<evidence type="ECO:0000256" key="1">
    <source>
        <dbReference type="ARBA" id="ARBA00004496"/>
    </source>
</evidence>
<dbReference type="InterPro" id="IPR001478">
    <property type="entry name" value="PDZ"/>
</dbReference>
<dbReference type="Gene3D" id="2.120.10.30">
    <property type="entry name" value="TolB, C-terminal domain"/>
    <property type="match status" value="2"/>
</dbReference>
<dbReference type="Gene3D" id="3.90.226.10">
    <property type="entry name" value="2-enoyl-CoA Hydratase, Chain A, domain 1"/>
    <property type="match status" value="1"/>
</dbReference>
<dbReference type="Pfam" id="PF14684">
    <property type="entry name" value="Tricorn_C1"/>
    <property type="match status" value="1"/>
</dbReference>
<feature type="domain" description="PDZ" evidence="8">
    <location>
        <begin position="358"/>
        <end position="401"/>
    </location>
</feature>
<dbReference type="EMBL" id="UINC01003481">
    <property type="protein sequence ID" value="SVA06697.1"/>
    <property type="molecule type" value="Genomic_DNA"/>
</dbReference>
<comment type="subcellular location">
    <subcellularLocation>
        <location evidence="1">Cytoplasm</location>
    </subcellularLocation>
</comment>
<dbReference type="GO" id="GO:0008236">
    <property type="term" value="F:serine-type peptidase activity"/>
    <property type="evidence" value="ECO:0007669"/>
    <property type="project" value="UniProtKB-KW"/>
</dbReference>
<proteinExistence type="inferred from homology"/>
<organism evidence="9">
    <name type="scientific">marine metagenome</name>
    <dbReference type="NCBI Taxonomy" id="408172"/>
    <lineage>
        <taxon>unclassified sequences</taxon>
        <taxon>metagenomes</taxon>
        <taxon>ecological metagenomes</taxon>
    </lineage>
</organism>
<evidence type="ECO:0000259" key="8">
    <source>
        <dbReference type="PROSITE" id="PS50106"/>
    </source>
</evidence>
<evidence type="ECO:0000256" key="6">
    <source>
        <dbReference type="ARBA" id="ARBA00022825"/>
    </source>
</evidence>